<organism evidence="1 2">
    <name type="scientific">Pleurodeles waltl</name>
    <name type="common">Iberian ribbed newt</name>
    <dbReference type="NCBI Taxonomy" id="8319"/>
    <lineage>
        <taxon>Eukaryota</taxon>
        <taxon>Metazoa</taxon>
        <taxon>Chordata</taxon>
        <taxon>Craniata</taxon>
        <taxon>Vertebrata</taxon>
        <taxon>Euteleostomi</taxon>
        <taxon>Amphibia</taxon>
        <taxon>Batrachia</taxon>
        <taxon>Caudata</taxon>
        <taxon>Salamandroidea</taxon>
        <taxon>Salamandridae</taxon>
        <taxon>Pleurodelinae</taxon>
        <taxon>Pleurodeles</taxon>
    </lineage>
</organism>
<evidence type="ECO:0000313" key="2">
    <source>
        <dbReference type="Proteomes" id="UP001066276"/>
    </source>
</evidence>
<dbReference type="EMBL" id="JANPWB010000006">
    <property type="protein sequence ID" value="KAJ1181820.1"/>
    <property type="molecule type" value="Genomic_DNA"/>
</dbReference>
<comment type="caution">
    <text evidence="1">The sequence shown here is derived from an EMBL/GenBank/DDBJ whole genome shotgun (WGS) entry which is preliminary data.</text>
</comment>
<reference evidence="1" key="1">
    <citation type="journal article" date="2022" name="bioRxiv">
        <title>Sequencing and chromosome-scale assembly of the giantPleurodeles waltlgenome.</title>
        <authorList>
            <person name="Brown T."/>
            <person name="Elewa A."/>
            <person name="Iarovenko S."/>
            <person name="Subramanian E."/>
            <person name="Araus A.J."/>
            <person name="Petzold A."/>
            <person name="Susuki M."/>
            <person name="Suzuki K.-i.T."/>
            <person name="Hayashi T."/>
            <person name="Toyoda A."/>
            <person name="Oliveira C."/>
            <person name="Osipova E."/>
            <person name="Leigh N.D."/>
            <person name="Simon A."/>
            <person name="Yun M.H."/>
        </authorList>
    </citation>
    <scope>NUCLEOTIDE SEQUENCE</scope>
    <source>
        <strain evidence="1">20211129_DDA</strain>
        <tissue evidence="1">Liver</tissue>
    </source>
</reference>
<keyword evidence="2" id="KW-1185">Reference proteome</keyword>
<accession>A0AAV7TZ82</accession>
<name>A0AAV7TZ82_PLEWA</name>
<proteinExistence type="predicted"/>
<dbReference type="AlphaFoldDB" id="A0AAV7TZ82"/>
<dbReference type="Proteomes" id="UP001066276">
    <property type="component" value="Chromosome 3_2"/>
</dbReference>
<gene>
    <name evidence="1" type="ORF">NDU88_007019</name>
</gene>
<evidence type="ECO:0000313" key="1">
    <source>
        <dbReference type="EMBL" id="KAJ1181820.1"/>
    </source>
</evidence>
<sequence length="116" mass="12541">MQPLADQACLASIYGGAELESDLCRDGFGSGFDIGVGTRLLYGADDVGTNVSERRISAGFGTRMEVITGIDAETNRSSRGSDNAEDKFVCSNTTPLGLRKDQRKLEECNKYAKWPP</sequence>
<protein>
    <submittedName>
        <fullName evidence="1">Uncharacterized protein</fullName>
    </submittedName>
</protein>